<evidence type="ECO:0000313" key="8">
    <source>
        <dbReference type="Proteomes" id="UP001056429"/>
    </source>
</evidence>
<comment type="function">
    <text evidence="6">Bidirectionally degrades single-stranded DNA into large acid-insoluble oligonucleotides, which are then degraded further into small acid-soluble oligonucleotides.</text>
</comment>
<evidence type="ECO:0000256" key="3">
    <source>
        <dbReference type="ARBA" id="ARBA00022722"/>
    </source>
</evidence>
<comment type="caution">
    <text evidence="7">The sequence shown here is derived from an EMBL/GenBank/DDBJ whole genome shotgun (WGS) entry which is preliminary data.</text>
</comment>
<dbReference type="EC" id="3.1.11.6" evidence="6"/>
<evidence type="ECO:0000256" key="5">
    <source>
        <dbReference type="ARBA" id="ARBA00022839"/>
    </source>
</evidence>
<comment type="subcellular location">
    <subcellularLocation>
        <location evidence="6">Cytoplasm</location>
    </subcellularLocation>
</comment>
<keyword evidence="3 6" id="KW-0540">Nuclease</keyword>
<reference evidence="7" key="2">
    <citation type="submission" date="2021-04" db="EMBL/GenBank/DDBJ databases">
        <authorList>
            <person name="Dong X."/>
        </authorList>
    </citation>
    <scope>NUCLEOTIDE SEQUENCE</scope>
    <source>
        <strain evidence="7">ZWT</strain>
    </source>
</reference>
<dbReference type="RefSeq" id="WP_250861916.1">
    <property type="nucleotide sequence ID" value="NZ_JAGSOJ010000007.1"/>
</dbReference>
<evidence type="ECO:0000313" key="7">
    <source>
        <dbReference type="EMBL" id="MCM1992745.1"/>
    </source>
</evidence>
<comment type="catalytic activity">
    <reaction evidence="6">
        <text>Exonucleolytic cleavage in either 5'- to 3'- or 3'- to 5'-direction to yield nucleoside 5'-phosphates.</text>
        <dbReference type="EC" id="3.1.11.6"/>
    </reaction>
</comment>
<dbReference type="HAMAP" id="MF_00337">
    <property type="entry name" value="Exonuc_7_S"/>
    <property type="match status" value="1"/>
</dbReference>
<protein>
    <recommendedName>
        <fullName evidence="6">Exodeoxyribonuclease 7 small subunit</fullName>
        <ecNumber evidence="6">3.1.11.6</ecNumber>
    </recommendedName>
    <alternativeName>
        <fullName evidence="6">Exodeoxyribonuclease VII small subunit</fullName>
        <shortName evidence="6">Exonuclease VII small subunit</shortName>
    </alternativeName>
</protein>
<gene>
    <name evidence="6 7" type="primary">xseB</name>
    <name evidence="7" type="ORF">KDK92_23760</name>
</gene>
<dbReference type="GO" id="GO:0006308">
    <property type="term" value="P:DNA catabolic process"/>
    <property type="evidence" value="ECO:0007669"/>
    <property type="project" value="UniProtKB-UniRule"/>
</dbReference>
<reference evidence="7" key="1">
    <citation type="journal article" date="2021" name="mSystems">
        <title>Bacteria and Archaea Synergistically Convert Glycine Betaine to Biogenic Methane in the Formosa Cold Seep of the South China Sea.</title>
        <authorList>
            <person name="Li L."/>
            <person name="Zhang W."/>
            <person name="Zhang S."/>
            <person name="Song L."/>
            <person name="Sun Q."/>
            <person name="Zhang H."/>
            <person name="Xiang H."/>
            <person name="Dong X."/>
        </authorList>
    </citation>
    <scope>NUCLEOTIDE SEQUENCE</scope>
    <source>
        <strain evidence="7">ZWT</strain>
    </source>
</reference>
<dbReference type="PANTHER" id="PTHR34137">
    <property type="entry name" value="EXODEOXYRIBONUCLEASE 7 SMALL SUBUNIT"/>
    <property type="match status" value="1"/>
</dbReference>
<organism evidence="7 8">
    <name type="scientific">Oceanirhabdus seepicola</name>
    <dbReference type="NCBI Taxonomy" id="2828781"/>
    <lineage>
        <taxon>Bacteria</taxon>
        <taxon>Bacillati</taxon>
        <taxon>Bacillota</taxon>
        <taxon>Clostridia</taxon>
        <taxon>Eubacteriales</taxon>
        <taxon>Clostridiaceae</taxon>
        <taxon>Oceanirhabdus</taxon>
    </lineage>
</organism>
<dbReference type="GO" id="GO:0005829">
    <property type="term" value="C:cytosol"/>
    <property type="evidence" value="ECO:0007669"/>
    <property type="project" value="TreeGrafter"/>
</dbReference>
<keyword evidence="4 6" id="KW-0378">Hydrolase</keyword>
<dbReference type="PIRSF" id="PIRSF006488">
    <property type="entry name" value="Exonuc_VII_S"/>
    <property type="match status" value="1"/>
</dbReference>
<dbReference type="Proteomes" id="UP001056429">
    <property type="component" value="Unassembled WGS sequence"/>
</dbReference>
<dbReference type="AlphaFoldDB" id="A0A9J6PAP0"/>
<dbReference type="InterPro" id="IPR037004">
    <property type="entry name" value="Exonuc_VII_ssu_sf"/>
</dbReference>
<dbReference type="PANTHER" id="PTHR34137:SF1">
    <property type="entry name" value="EXODEOXYRIBONUCLEASE 7 SMALL SUBUNIT"/>
    <property type="match status" value="1"/>
</dbReference>
<dbReference type="GO" id="GO:0009318">
    <property type="term" value="C:exodeoxyribonuclease VII complex"/>
    <property type="evidence" value="ECO:0007669"/>
    <property type="project" value="UniProtKB-UniRule"/>
</dbReference>
<keyword evidence="8" id="KW-1185">Reference proteome</keyword>
<dbReference type="SUPFAM" id="SSF116842">
    <property type="entry name" value="XseB-like"/>
    <property type="match status" value="1"/>
</dbReference>
<comment type="subunit">
    <text evidence="6">Heterooligomer composed of large and small subunits.</text>
</comment>
<evidence type="ECO:0000256" key="6">
    <source>
        <dbReference type="HAMAP-Rule" id="MF_00337"/>
    </source>
</evidence>
<dbReference type="GO" id="GO:0008855">
    <property type="term" value="F:exodeoxyribonuclease VII activity"/>
    <property type="evidence" value="ECO:0007669"/>
    <property type="project" value="UniProtKB-UniRule"/>
</dbReference>
<proteinExistence type="inferred from homology"/>
<dbReference type="Pfam" id="PF02609">
    <property type="entry name" value="Exonuc_VII_S"/>
    <property type="match status" value="1"/>
</dbReference>
<dbReference type="NCBIfam" id="TIGR01280">
    <property type="entry name" value="xseB"/>
    <property type="match status" value="1"/>
</dbReference>
<dbReference type="Gene3D" id="1.10.287.1040">
    <property type="entry name" value="Exonuclease VII, small subunit"/>
    <property type="match status" value="1"/>
</dbReference>
<sequence>MAKNKKSYEEKFQELKEFVNSFEGDELPLEIAMNNYEKGINLCNELYKELKEVEGKIILLNKEEDV</sequence>
<name>A0A9J6PAP0_9CLOT</name>
<keyword evidence="2 6" id="KW-0963">Cytoplasm</keyword>
<comment type="similarity">
    <text evidence="1 6">Belongs to the XseB family.</text>
</comment>
<dbReference type="InterPro" id="IPR003761">
    <property type="entry name" value="Exonuc_VII_S"/>
</dbReference>
<evidence type="ECO:0000256" key="1">
    <source>
        <dbReference type="ARBA" id="ARBA00009998"/>
    </source>
</evidence>
<accession>A0A9J6PAP0</accession>
<evidence type="ECO:0000256" key="4">
    <source>
        <dbReference type="ARBA" id="ARBA00022801"/>
    </source>
</evidence>
<evidence type="ECO:0000256" key="2">
    <source>
        <dbReference type="ARBA" id="ARBA00022490"/>
    </source>
</evidence>
<dbReference type="EMBL" id="JAGSOJ010000007">
    <property type="protein sequence ID" value="MCM1992745.1"/>
    <property type="molecule type" value="Genomic_DNA"/>
</dbReference>
<keyword evidence="5 6" id="KW-0269">Exonuclease</keyword>